<dbReference type="Gene3D" id="3.30.70.920">
    <property type="match status" value="1"/>
</dbReference>
<protein>
    <submittedName>
        <fullName evidence="5">Lrp/AsnC family transcriptional regulator</fullName>
    </submittedName>
</protein>
<dbReference type="Gene3D" id="1.10.10.10">
    <property type="entry name" value="Winged helix-like DNA-binding domain superfamily/Winged helix DNA-binding domain"/>
    <property type="match status" value="1"/>
</dbReference>
<name>A0A975D5F4_9SPHN</name>
<proteinExistence type="predicted"/>
<evidence type="ECO:0000313" key="6">
    <source>
        <dbReference type="Proteomes" id="UP000664914"/>
    </source>
</evidence>
<dbReference type="InterPro" id="IPR019888">
    <property type="entry name" value="Tscrpt_reg_AsnC-like"/>
</dbReference>
<evidence type="ECO:0000256" key="2">
    <source>
        <dbReference type="ARBA" id="ARBA00023125"/>
    </source>
</evidence>
<dbReference type="InterPro" id="IPR011008">
    <property type="entry name" value="Dimeric_a/b-barrel"/>
</dbReference>
<dbReference type="GO" id="GO:0005829">
    <property type="term" value="C:cytosol"/>
    <property type="evidence" value="ECO:0007669"/>
    <property type="project" value="TreeGrafter"/>
</dbReference>
<keyword evidence="1" id="KW-0805">Transcription regulation</keyword>
<feature type="domain" description="HTH asnC-type" evidence="4">
    <location>
        <begin position="7"/>
        <end position="68"/>
    </location>
</feature>
<reference evidence="5" key="2">
    <citation type="submission" date="2021-04" db="EMBL/GenBank/DDBJ databases">
        <title>Isolation and genomic analysis of the ibuprofen-degrading bacterium Sphingomonas strain MPO218.</title>
        <authorList>
            <person name="Aulestia M."/>
            <person name="Flores A."/>
            <person name="Mangas E.L."/>
            <person name="Perez-Pulido A.J."/>
            <person name="Santero E."/>
            <person name="Camacho E.M."/>
        </authorList>
    </citation>
    <scope>NUCLEOTIDE SEQUENCE</scope>
    <source>
        <strain evidence="5">MPO218</strain>
    </source>
</reference>
<evidence type="ECO:0000313" key="5">
    <source>
        <dbReference type="EMBL" id="QTH23133.1"/>
    </source>
</evidence>
<dbReference type="PROSITE" id="PS00519">
    <property type="entry name" value="HTH_ASNC_1"/>
    <property type="match status" value="1"/>
</dbReference>
<dbReference type="InterPro" id="IPR000485">
    <property type="entry name" value="AsnC-type_HTH_dom"/>
</dbReference>
<keyword evidence="2" id="KW-0238">DNA-binding</keyword>
<dbReference type="PROSITE" id="PS50956">
    <property type="entry name" value="HTH_ASNC_2"/>
    <property type="match status" value="1"/>
</dbReference>
<sequence>MMEKVQLDSIDRKLLRVLQRRADISQAALAEEVGSSPASCWRRLKALEEAGVLGPTVRLLNPQAIGKTLDVVCQVRMKAHDVESRSAFESFIVGREEVMECLSMSGEWDYQIRVTVSDMAEYEDFLMRRLLAQPAVAHSASHFALKRIKSTTAIAV</sequence>
<dbReference type="CDD" id="cd00090">
    <property type="entry name" value="HTH_ARSR"/>
    <property type="match status" value="1"/>
</dbReference>
<evidence type="ECO:0000256" key="1">
    <source>
        <dbReference type="ARBA" id="ARBA00023015"/>
    </source>
</evidence>
<dbReference type="SUPFAM" id="SSF54909">
    <property type="entry name" value="Dimeric alpha+beta barrel"/>
    <property type="match status" value="1"/>
</dbReference>
<dbReference type="GO" id="GO:0006355">
    <property type="term" value="P:regulation of DNA-templated transcription"/>
    <property type="evidence" value="ECO:0007669"/>
    <property type="project" value="UniProtKB-ARBA"/>
</dbReference>
<dbReference type="SMART" id="SM00344">
    <property type="entry name" value="HTH_ASNC"/>
    <property type="match status" value="1"/>
</dbReference>
<dbReference type="EMBL" id="CP059319">
    <property type="protein sequence ID" value="QTH23133.1"/>
    <property type="molecule type" value="Genomic_DNA"/>
</dbReference>
<dbReference type="SUPFAM" id="SSF46785">
    <property type="entry name" value="Winged helix' DNA-binding domain"/>
    <property type="match status" value="1"/>
</dbReference>
<dbReference type="InterPro" id="IPR036388">
    <property type="entry name" value="WH-like_DNA-bd_sf"/>
</dbReference>
<dbReference type="InterPro" id="IPR011991">
    <property type="entry name" value="ArsR-like_HTH"/>
</dbReference>
<organism evidence="5 6">
    <name type="scientific">Rhizorhabdus wittichii</name>
    <dbReference type="NCBI Taxonomy" id="160791"/>
    <lineage>
        <taxon>Bacteria</taxon>
        <taxon>Pseudomonadati</taxon>
        <taxon>Pseudomonadota</taxon>
        <taxon>Alphaproteobacteria</taxon>
        <taxon>Sphingomonadales</taxon>
        <taxon>Sphingomonadaceae</taxon>
        <taxon>Rhizorhabdus</taxon>
    </lineage>
</organism>
<dbReference type="PANTHER" id="PTHR30154:SF34">
    <property type="entry name" value="TRANSCRIPTIONAL REGULATOR AZLB"/>
    <property type="match status" value="1"/>
</dbReference>
<dbReference type="Proteomes" id="UP000664914">
    <property type="component" value="Chromosome"/>
</dbReference>
<dbReference type="Pfam" id="PF13412">
    <property type="entry name" value="HTH_24"/>
    <property type="match status" value="1"/>
</dbReference>
<dbReference type="OMA" id="TSCHKIT"/>
<dbReference type="PANTHER" id="PTHR30154">
    <property type="entry name" value="LEUCINE-RESPONSIVE REGULATORY PROTEIN"/>
    <property type="match status" value="1"/>
</dbReference>
<dbReference type="RefSeq" id="WP_011951611.1">
    <property type="nucleotide sequence ID" value="NZ_CP059319.1"/>
</dbReference>
<evidence type="ECO:0000256" key="3">
    <source>
        <dbReference type="ARBA" id="ARBA00023163"/>
    </source>
</evidence>
<dbReference type="InterPro" id="IPR019885">
    <property type="entry name" value="Tscrpt_reg_HTH_AsnC-type_CS"/>
</dbReference>
<dbReference type="AlphaFoldDB" id="A0A975D5F4"/>
<keyword evidence="3" id="KW-0804">Transcription</keyword>
<gene>
    <name evidence="5" type="ORF">HRJ34_06390</name>
</gene>
<dbReference type="GO" id="GO:0043565">
    <property type="term" value="F:sequence-specific DNA binding"/>
    <property type="evidence" value="ECO:0007669"/>
    <property type="project" value="InterPro"/>
</dbReference>
<evidence type="ECO:0000259" key="4">
    <source>
        <dbReference type="PROSITE" id="PS50956"/>
    </source>
</evidence>
<dbReference type="GO" id="GO:0043200">
    <property type="term" value="P:response to amino acid"/>
    <property type="evidence" value="ECO:0007669"/>
    <property type="project" value="TreeGrafter"/>
</dbReference>
<reference evidence="5" key="1">
    <citation type="submission" date="2020-07" db="EMBL/GenBank/DDBJ databases">
        <authorList>
            <person name="Camacho E."/>
        </authorList>
    </citation>
    <scope>NUCLEOTIDE SEQUENCE</scope>
    <source>
        <strain evidence="5">MPO218</strain>
    </source>
</reference>
<accession>A0A975D5F4</accession>
<dbReference type="PRINTS" id="PR00033">
    <property type="entry name" value="HTHASNC"/>
</dbReference>
<dbReference type="Pfam" id="PF01037">
    <property type="entry name" value="AsnC_trans_reg"/>
    <property type="match status" value="1"/>
</dbReference>
<dbReference type="InterPro" id="IPR019887">
    <property type="entry name" value="Tscrpt_reg_AsnC/Lrp_C"/>
</dbReference>
<dbReference type="InterPro" id="IPR036390">
    <property type="entry name" value="WH_DNA-bd_sf"/>
</dbReference>